<evidence type="ECO:0000256" key="4">
    <source>
        <dbReference type="ARBA" id="ARBA00022679"/>
    </source>
</evidence>
<dbReference type="EC" id="2.8.1.4" evidence="13 18"/>
<dbReference type="GO" id="GO:0000049">
    <property type="term" value="F:tRNA binding"/>
    <property type="evidence" value="ECO:0007669"/>
    <property type="project" value="UniProtKB-UniRule"/>
</dbReference>
<sequence>MKPIIYIKYGELTLKGKNRAQFIKVLVHNIKQMLLEYHELVYQVGYDNLKIINLEKYNLQQVINDLQQVYGIAFICVAYQVNKEINEIQLACNKLVNNTDQTFKIEARRNDKSFIYDSMQIKQICATYLLQNQPTLKVDVHHPQLLINIEIKHDCAIVYGHKIPGAKGLPVGINGKALVLLSGGIDSPVASRLIMKRGISVDFITFITPPHTSQKALDKTIALAKQITLNNHLTKANLYVCNFTKLQEEIAHISKESYRITLMRRYFMRIAKRLAIDIKAGALVTGEALGQVASQTLNSMQTISSVLNDFLVLRPLITYDKQEIISLAKQFNTYELSILPYDDSCSLFAPKNPTTNPNVQTAMKLEQESLVLDAIYELVFTKEITKINLSSK</sequence>
<evidence type="ECO:0000256" key="14">
    <source>
        <dbReference type="ARBA" id="ARBA00071867"/>
    </source>
</evidence>
<dbReference type="EMBL" id="CP041200">
    <property type="protein sequence ID" value="QDI65011.1"/>
    <property type="molecule type" value="Genomic_DNA"/>
</dbReference>
<evidence type="ECO:0000256" key="16">
    <source>
        <dbReference type="ARBA" id="ARBA00077849"/>
    </source>
</evidence>
<dbReference type="InterPro" id="IPR049961">
    <property type="entry name" value="ThiI_N"/>
</dbReference>
<dbReference type="Pfam" id="PF02568">
    <property type="entry name" value="ThiI"/>
    <property type="match status" value="1"/>
</dbReference>
<dbReference type="CDD" id="cd01712">
    <property type="entry name" value="PPase_ThiI"/>
    <property type="match status" value="1"/>
</dbReference>
<dbReference type="GO" id="GO:0005829">
    <property type="term" value="C:cytosol"/>
    <property type="evidence" value="ECO:0007669"/>
    <property type="project" value="TreeGrafter"/>
</dbReference>
<comment type="subcellular location">
    <subcellularLocation>
        <location evidence="1 18">Cytoplasm</location>
    </subcellularLocation>
</comment>
<dbReference type="InterPro" id="IPR020536">
    <property type="entry name" value="ThiI_AANH"/>
</dbReference>
<comment type="pathway">
    <text evidence="18">Cofactor biosynthesis; thiamine diphosphate biosynthesis.</text>
</comment>
<evidence type="ECO:0000256" key="15">
    <source>
        <dbReference type="ARBA" id="ARBA00075337"/>
    </source>
</evidence>
<evidence type="ECO:0000256" key="7">
    <source>
        <dbReference type="ARBA" id="ARBA00022884"/>
    </source>
</evidence>
<feature type="binding site" evidence="18">
    <location>
        <begin position="205"/>
        <end position="206"/>
    </location>
    <ligand>
        <name>ATP</name>
        <dbReference type="ChEBI" id="CHEBI:30616"/>
    </ligand>
</feature>
<dbReference type="Pfam" id="PF02926">
    <property type="entry name" value="THUMP"/>
    <property type="match status" value="1"/>
</dbReference>
<dbReference type="Proteomes" id="UP000318231">
    <property type="component" value="Chromosome"/>
</dbReference>
<dbReference type="CDD" id="cd11716">
    <property type="entry name" value="THUMP_ThiI"/>
    <property type="match status" value="1"/>
</dbReference>
<evidence type="ECO:0000313" key="21">
    <source>
        <dbReference type="EMBL" id="QDI65011.1"/>
    </source>
</evidence>
<dbReference type="InterPro" id="IPR003720">
    <property type="entry name" value="tRNA_STrfase"/>
</dbReference>
<feature type="binding site" evidence="18">
    <location>
        <position position="286"/>
    </location>
    <ligand>
        <name>ATP</name>
        <dbReference type="ChEBI" id="CHEBI:30616"/>
    </ligand>
</feature>
<dbReference type="GO" id="GO:0009229">
    <property type="term" value="P:thiamine diphosphate biosynthetic process"/>
    <property type="evidence" value="ECO:0007669"/>
    <property type="project" value="UniProtKB-UniRule"/>
</dbReference>
<dbReference type="RefSeq" id="WP_004025624.1">
    <property type="nucleotide sequence ID" value="NZ_CAMXZD010000005.1"/>
</dbReference>
<evidence type="ECO:0000256" key="13">
    <source>
        <dbReference type="ARBA" id="ARBA00066827"/>
    </source>
</evidence>
<evidence type="ECO:0000313" key="23">
    <source>
        <dbReference type="Proteomes" id="UP000253077"/>
    </source>
</evidence>
<dbReference type="GO" id="GO:0004810">
    <property type="term" value="F:CCA tRNA nucleotidyltransferase activity"/>
    <property type="evidence" value="ECO:0007669"/>
    <property type="project" value="InterPro"/>
</dbReference>
<accession>A0AAP9AC26</accession>
<keyword evidence="8 18" id="KW-0784">Thiamine biosynthesis</keyword>
<dbReference type="Gene3D" id="3.40.50.620">
    <property type="entry name" value="HUPs"/>
    <property type="match status" value="1"/>
</dbReference>
<dbReference type="SUPFAM" id="SSF143437">
    <property type="entry name" value="THUMP domain-like"/>
    <property type="match status" value="1"/>
</dbReference>
<dbReference type="SMART" id="SM00981">
    <property type="entry name" value="THUMP"/>
    <property type="match status" value="1"/>
</dbReference>
<dbReference type="PROSITE" id="PS51165">
    <property type="entry name" value="THUMP"/>
    <property type="match status" value="1"/>
</dbReference>
<dbReference type="Proteomes" id="UP000253077">
    <property type="component" value="Unassembled WGS sequence"/>
</dbReference>
<keyword evidence="3 18" id="KW-0820">tRNA-binding</keyword>
<dbReference type="Pfam" id="PF22025">
    <property type="entry name" value="ThiI_fer"/>
    <property type="match status" value="1"/>
</dbReference>
<evidence type="ECO:0000256" key="8">
    <source>
        <dbReference type="ARBA" id="ARBA00022977"/>
    </source>
</evidence>
<dbReference type="InterPro" id="IPR004114">
    <property type="entry name" value="THUMP_dom"/>
</dbReference>
<evidence type="ECO:0000256" key="11">
    <source>
        <dbReference type="ARBA" id="ARBA00058382"/>
    </source>
</evidence>
<dbReference type="GeneID" id="93848935"/>
<evidence type="ECO:0000256" key="10">
    <source>
        <dbReference type="ARBA" id="ARBA00052330"/>
    </source>
</evidence>
<dbReference type="InterPro" id="IPR050102">
    <property type="entry name" value="tRNA_sulfurtransferase_ThiI"/>
</dbReference>
<dbReference type="Proteomes" id="UP001201240">
    <property type="component" value="Unassembled WGS sequence"/>
</dbReference>
<evidence type="ECO:0000256" key="6">
    <source>
        <dbReference type="ARBA" id="ARBA00022840"/>
    </source>
</evidence>
<feature type="binding site" evidence="18">
    <location>
        <position position="264"/>
    </location>
    <ligand>
        <name>ATP</name>
        <dbReference type="ChEBI" id="CHEBI:30616"/>
    </ligand>
</feature>
<dbReference type="PANTHER" id="PTHR43209:SF1">
    <property type="entry name" value="TRNA SULFURTRANSFERASE"/>
    <property type="match status" value="1"/>
</dbReference>
<feature type="binding site" evidence="18">
    <location>
        <begin position="180"/>
        <end position="181"/>
    </location>
    <ligand>
        <name>ATP</name>
        <dbReference type="ChEBI" id="CHEBI:30616"/>
    </ligand>
</feature>
<keyword evidence="6 18" id="KW-0067">ATP-binding</keyword>
<feature type="domain" description="THUMP" evidence="19">
    <location>
        <begin position="60"/>
        <end position="162"/>
    </location>
</feature>
<dbReference type="SMR" id="A0AAP9AC26"/>
<proteinExistence type="inferred from homology"/>
<dbReference type="NCBIfam" id="TIGR00342">
    <property type="entry name" value="tRNA uracil 4-sulfurtransferase ThiI"/>
    <property type="match status" value="1"/>
</dbReference>
<reference evidence="20 25" key="3">
    <citation type="submission" date="2021-10" db="EMBL/GenBank/DDBJ databases">
        <title>Sequencing the mobilome of antimicrobial resistant bacterial isolates spanning a range of GC content: The potential of a sustainable low cost, low infrastructure approach for surveillance with Oxford Nanopore sequencing.</title>
        <authorList>
            <person name="Sands K."/>
        </authorList>
    </citation>
    <scope>NUCLEOTIDE SEQUENCE [LARGE SCALE GENOMIC DNA]</scope>
    <source>
        <strain evidence="20 25">MIN-202</strain>
    </source>
</reference>
<evidence type="ECO:0000313" key="22">
    <source>
        <dbReference type="EMBL" id="RCJ01079.1"/>
    </source>
</evidence>
<dbReference type="FunFam" id="3.40.50.620:FF:000053">
    <property type="entry name" value="Probable tRNA sulfurtransferase"/>
    <property type="match status" value="1"/>
</dbReference>
<keyword evidence="7 18" id="KW-0694">RNA-binding</keyword>
<dbReference type="InterPro" id="IPR014729">
    <property type="entry name" value="Rossmann-like_a/b/a_fold"/>
</dbReference>
<comment type="similarity">
    <text evidence="12 18">Belongs to the ThiI family.</text>
</comment>
<dbReference type="SUPFAM" id="SSF52402">
    <property type="entry name" value="Adenine nucleotide alpha hydrolases-like"/>
    <property type="match status" value="1"/>
</dbReference>
<dbReference type="GO" id="GO:0140741">
    <property type="term" value="F:tRNA-uracil-4 sulfurtransferase activity"/>
    <property type="evidence" value="ECO:0007669"/>
    <property type="project" value="UniProtKB-EC"/>
</dbReference>
<evidence type="ECO:0000256" key="17">
    <source>
        <dbReference type="ARBA" id="ARBA00080570"/>
    </source>
</evidence>
<evidence type="ECO:0000256" key="9">
    <source>
        <dbReference type="ARBA" id="ARBA00050570"/>
    </source>
</evidence>
<evidence type="ECO:0000259" key="19">
    <source>
        <dbReference type="PROSITE" id="PS51165"/>
    </source>
</evidence>
<feature type="binding site" evidence="18">
    <location>
        <position position="295"/>
    </location>
    <ligand>
        <name>ATP</name>
        <dbReference type="ChEBI" id="CHEBI:30616"/>
    </ligand>
</feature>
<dbReference type="EMBL" id="QOKT01000007">
    <property type="protein sequence ID" value="RCJ01079.1"/>
    <property type="molecule type" value="Genomic_DNA"/>
</dbReference>
<dbReference type="AlphaFoldDB" id="A0AAP9AC26"/>
<dbReference type="GO" id="GO:0052837">
    <property type="term" value="P:thiazole biosynthetic process"/>
    <property type="evidence" value="ECO:0007669"/>
    <property type="project" value="TreeGrafter"/>
</dbReference>
<dbReference type="HAMAP" id="MF_00021">
    <property type="entry name" value="ThiI"/>
    <property type="match status" value="1"/>
</dbReference>
<evidence type="ECO:0000256" key="3">
    <source>
        <dbReference type="ARBA" id="ARBA00022555"/>
    </source>
</evidence>
<dbReference type="InterPro" id="IPR054173">
    <property type="entry name" value="ThiI_fer"/>
</dbReference>
<evidence type="ECO:0000313" key="20">
    <source>
        <dbReference type="EMBL" id="MCF1349097.1"/>
    </source>
</evidence>
<keyword evidence="4 18" id="KW-0808">Transferase</keyword>
<evidence type="ECO:0000256" key="1">
    <source>
        <dbReference type="ARBA" id="ARBA00004496"/>
    </source>
</evidence>
<comment type="catalytic activity">
    <reaction evidence="10 18">
        <text>[ThiS sulfur-carrier protein]-C-terminal Gly-Gly-AMP + S-sulfanyl-L-cysteinyl-[cysteine desulfurase] + AH2 = [ThiS sulfur-carrier protein]-C-terminal-Gly-aminoethanethioate + L-cysteinyl-[cysteine desulfurase] + A + AMP + 2 H(+)</text>
        <dbReference type="Rhea" id="RHEA:43340"/>
        <dbReference type="Rhea" id="RHEA-COMP:12157"/>
        <dbReference type="Rhea" id="RHEA-COMP:12158"/>
        <dbReference type="Rhea" id="RHEA-COMP:12910"/>
        <dbReference type="Rhea" id="RHEA-COMP:19908"/>
        <dbReference type="ChEBI" id="CHEBI:13193"/>
        <dbReference type="ChEBI" id="CHEBI:15378"/>
        <dbReference type="ChEBI" id="CHEBI:17499"/>
        <dbReference type="ChEBI" id="CHEBI:29950"/>
        <dbReference type="ChEBI" id="CHEBI:61963"/>
        <dbReference type="ChEBI" id="CHEBI:90618"/>
        <dbReference type="ChEBI" id="CHEBI:232372"/>
        <dbReference type="ChEBI" id="CHEBI:456215"/>
    </reaction>
</comment>
<organism evidence="21 24">
    <name type="scientific">Ureaplasma urealyticum</name>
    <name type="common">Ureaplasma urealyticum biotype 2</name>
    <dbReference type="NCBI Taxonomy" id="2130"/>
    <lineage>
        <taxon>Bacteria</taxon>
        <taxon>Bacillati</taxon>
        <taxon>Mycoplasmatota</taxon>
        <taxon>Mycoplasmoidales</taxon>
        <taxon>Mycoplasmoidaceae</taxon>
        <taxon>Ureaplasma</taxon>
    </lineage>
</organism>
<reference evidence="22 23" key="1">
    <citation type="submission" date="2018-07" db="EMBL/GenBank/DDBJ databases">
        <title>Ureaplasma urealyticum 1000 the multidrug-resistant clinical isolate obtained from scrapings of the urogenital tract of a woman with inflammatory diseases of the reproductive organs.</title>
        <authorList>
            <person name="Kolesnikova E.A."/>
            <person name="Alekseeva A.E."/>
            <person name="Brusnigina N.F."/>
            <person name="Makhova M.A."/>
        </authorList>
    </citation>
    <scope>NUCLEOTIDE SEQUENCE [LARGE SCALE GENOMIC DNA]</scope>
    <source>
        <strain evidence="22 23">1000</strain>
    </source>
</reference>
<dbReference type="EMBL" id="JAJBIS010000001">
    <property type="protein sequence ID" value="MCF1349097.1"/>
    <property type="molecule type" value="Genomic_DNA"/>
</dbReference>
<evidence type="ECO:0000313" key="24">
    <source>
        <dbReference type="Proteomes" id="UP000318231"/>
    </source>
</evidence>
<dbReference type="GO" id="GO:0002937">
    <property type="term" value="P:tRNA 4-thiouridine biosynthesis"/>
    <property type="evidence" value="ECO:0007669"/>
    <property type="project" value="TreeGrafter"/>
</dbReference>
<dbReference type="GO" id="GO:0005524">
    <property type="term" value="F:ATP binding"/>
    <property type="evidence" value="ECO:0007669"/>
    <property type="project" value="UniProtKB-UniRule"/>
</dbReference>
<keyword evidence="5 18" id="KW-0547">Nucleotide-binding</keyword>
<comment type="function">
    <text evidence="11 18">Catalyzes the ATP-dependent transfer of a sulfur to tRNA to produce 4-thiouridine in position 8 of tRNAs, which functions as a near-UV photosensor. Also catalyzes the transfer of sulfur to the sulfur carrier protein ThiS, forming ThiS-thiocarboxylate. This is a step in the synthesis of thiazole, in the thiamine biosynthesis pathway. The sulfur is donated as persulfide by IscS.</text>
</comment>
<evidence type="ECO:0000256" key="12">
    <source>
        <dbReference type="ARBA" id="ARBA00061472"/>
    </source>
</evidence>
<dbReference type="PANTHER" id="PTHR43209">
    <property type="entry name" value="TRNA SULFURTRANSFERASE"/>
    <property type="match status" value="1"/>
</dbReference>
<dbReference type="GO" id="GO:0009228">
    <property type="term" value="P:thiamine biosynthetic process"/>
    <property type="evidence" value="ECO:0007669"/>
    <property type="project" value="UniProtKB-KW"/>
</dbReference>
<name>A0AAP9AC26_UREUR</name>
<keyword evidence="2 18" id="KW-0963">Cytoplasm</keyword>
<protein>
    <recommendedName>
        <fullName evidence="14 18">Probable tRNA sulfurtransferase</fullName>
        <ecNumber evidence="13 18">2.8.1.4</ecNumber>
    </recommendedName>
    <alternativeName>
        <fullName evidence="15 18">Sulfur carrier protein ThiS sulfurtransferase</fullName>
    </alternativeName>
    <alternativeName>
        <fullName evidence="16 18">Thiamine biosynthesis protein ThiI</fullName>
    </alternativeName>
    <alternativeName>
        <fullName evidence="17 18">tRNA 4-thiouridine synthase</fullName>
    </alternativeName>
</protein>
<gene>
    <name evidence="18 21" type="primary">thiI</name>
    <name evidence="22" type="ORF">DSQ42_02285</name>
    <name evidence="21" type="ORF">FJM05_02290</name>
    <name evidence="20" type="ORF">LH652_02175</name>
</gene>
<evidence type="ECO:0000256" key="5">
    <source>
        <dbReference type="ARBA" id="ARBA00022741"/>
    </source>
</evidence>
<dbReference type="Gene3D" id="3.30.2130.30">
    <property type="match status" value="1"/>
</dbReference>
<evidence type="ECO:0000313" key="25">
    <source>
        <dbReference type="Proteomes" id="UP001201240"/>
    </source>
</evidence>
<evidence type="ECO:0000256" key="2">
    <source>
        <dbReference type="ARBA" id="ARBA00022490"/>
    </source>
</evidence>
<evidence type="ECO:0000256" key="18">
    <source>
        <dbReference type="HAMAP-Rule" id="MF_00021"/>
    </source>
</evidence>
<reference evidence="21 24" key="2">
    <citation type="submission" date="2019-07" db="EMBL/GenBank/DDBJ databases">
        <title>Comparative genomics of three clinical Ureaplasma species: analysis of their core genomes and virulence factors.</title>
        <authorList>
            <person name="Yang T."/>
            <person name="Zhang Y."/>
            <person name="Li X."/>
            <person name="Kong Y."/>
            <person name="Yu H."/>
            <person name="Ruan Z."/>
            <person name="Xie X."/>
            <person name="Zhang J."/>
        </authorList>
    </citation>
    <scope>NUCLEOTIDE SEQUENCE [LARGE SCALE GENOMIC DNA]</scope>
    <source>
        <strain evidence="21 24">132</strain>
    </source>
</reference>
<comment type="catalytic activity">
    <reaction evidence="9 18">
        <text>[ThiI sulfur-carrier protein]-S-sulfanyl-L-cysteine + a uridine in tRNA + 2 reduced [2Fe-2S]-[ferredoxin] + ATP + H(+) = [ThiI sulfur-carrier protein]-L-cysteine + a 4-thiouridine in tRNA + 2 oxidized [2Fe-2S]-[ferredoxin] + AMP + diphosphate</text>
        <dbReference type="Rhea" id="RHEA:24176"/>
        <dbReference type="Rhea" id="RHEA-COMP:10000"/>
        <dbReference type="Rhea" id="RHEA-COMP:10001"/>
        <dbReference type="Rhea" id="RHEA-COMP:13337"/>
        <dbReference type="Rhea" id="RHEA-COMP:13338"/>
        <dbReference type="Rhea" id="RHEA-COMP:13339"/>
        <dbReference type="Rhea" id="RHEA-COMP:13340"/>
        <dbReference type="ChEBI" id="CHEBI:15378"/>
        <dbReference type="ChEBI" id="CHEBI:29950"/>
        <dbReference type="ChEBI" id="CHEBI:30616"/>
        <dbReference type="ChEBI" id="CHEBI:33019"/>
        <dbReference type="ChEBI" id="CHEBI:33737"/>
        <dbReference type="ChEBI" id="CHEBI:33738"/>
        <dbReference type="ChEBI" id="CHEBI:61963"/>
        <dbReference type="ChEBI" id="CHEBI:65315"/>
        <dbReference type="ChEBI" id="CHEBI:136798"/>
        <dbReference type="ChEBI" id="CHEBI:456215"/>
        <dbReference type="EC" id="2.8.1.4"/>
    </reaction>
</comment>
<dbReference type="InterPro" id="IPR049962">
    <property type="entry name" value="THUMP_ThiI"/>
</dbReference>